<evidence type="ECO:0000313" key="3">
    <source>
        <dbReference type="Proteomes" id="UP000278807"/>
    </source>
</evidence>
<dbReference type="STRING" id="102285.A0A0R3T667"/>
<gene>
    <name evidence="2" type="ORF">HNAJ_LOCUS2554</name>
</gene>
<reference evidence="4" key="1">
    <citation type="submission" date="2017-02" db="UniProtKB">
        <authorList>
            <consortium name="WormBaseParasite"/>
        </authorList>
    </citation>
    <scope>IDENTIFICATION</scope>
</reference>
<keyword evidence="3" id="KW-1185">Reference proteome</keyword>
<reference evidence="2 3" key="2">
    <citation type="submission" date="2018-11" db="EMBL/GenBank/DDBJ databases">
        <authorList>
            <consortium name="Pathogen Informatics"/>
        </authorList>
    </citation>
    <scope>NUCLEOTIDE SEQUENCE [LARGE SCALE GENOMIC DNA]</scope>
</reference>
<evidence type="ECO:0000313" key="2">
    <source>
        <dbReference type="EMBL" id="VDN98413.1"/>
    </source>
</evidence>
<dbReference type="Proteomes" id="UP000278807">
    <property type="component" value="Unassembled WGS sequence"/>
</dbReference>
<sequence>MESFGSSDQLEGSDAKEKGGLVYPKGTSTAESTHVFKKPQCSVFGLDKLAAKKRAESKDSQSTVSLYKQRNYREPRIETPSYGGGVSKDYVDSQLYKKSRLQAEKFKAGLVYKTGEPFKPKYKGNASCLYWSNYIYSLKFY</sequence>
<accession>A0A0R3T667</accession>
<name>A0A0R3T667_RODNA</name>
<protein>
    <submittedName>
        <fullName evidence="2 4">Uncharacterized protein</fullName>
    </submittedName>
</protein>
<proteinExistence type="predicted"/>
<feature type="compositionally biased region" description="Polar residues" evidence="1">
    <location>
        <begin position="1"/>
        <end position="10"/>
    </location>
</feature>
<organism evidence="4">
    <name type="scientific">Rodentolepis nana</name>
    <name type="common">Dwarf tapeworm</name>
    <name type="synonym">Hymenolepis nana</name>
    <dbReference type="NCBI Taxonomy" id="102285"/>
    <lineage>
        <taxon>Eukaryota</taxon>
        <taxon>Metazoa</taxon>
        <taxon>Spiralia</taxon>
        <taxon>Lophotrochozoa</taxon>
        <taxon>Platyhelminthes</taxon>
        <taxon>Cestoda</taxon>
        <taxon>Eucestoda</taxon>
        <taxon>Cyclophyllidea</taxon>
        <taxon>Hymenolepididae</taxon>
        <taxon>Rodentolepis</taxon>
    </lineage>
</organism>
<evidence type="ECO:0000256" key="1">
    <source>
        <dbReference type="SAM" id="MobiDB-lite"/>
    </source>
</evidence>
<evidence type="ECO:0000313" key="4">
    <source>
        <dbReference type="WBParaSite" id="HNAJ_0000255501-mRNA-1"/>
    </source>
</evidence>
<dbReference type="AlphaFoldDB" id="A0A0R3T667"/>
<feature type="region of interest" description="Disordered" evidence="1">
    <location>
        <begin position="1"/>
        <end position="28"/>
    </location>
</feature>
<dbReference type="EMBL" id="UZAE01001272">
    <property type="protein sequence ID" value="VDN98413.1"/>
    <property type="molecule type" value="Genomic_DNA"/>
</dbReference>
<dbReference type="WBParaSite" id="HNAJ_0000255501-mRNA-1">
    <property type="protein sequence ID" value="HNAJ_0000255501-mRNA-1"/>
    <property type="gene ID" value="HNAJ_0000255501"/>
</dbReference>
<dbReference type="OrthoDB" id="10253254at2759"/>